<dbReference type="InterPro" id="IPR001753">
    <property type="entry name" value="Enoyl-CoA_hydra/iso"/>
</dbReference>
<evidence type="ECO:0000313" key="3">
    <source>
        <dbReference type="EMBL" id="GAP38005.1"/>
    </source>
</evidence>
<protein>
    <submittedName>
        <fullName evidence="3">Enoyl-CoA hydratase</fullName>
        <ecNumber evidence="3">4.2.1.17</ecNumber>
    </submittedName>
</protein>
<dbReference type="EC" id="4.2.1.17" evidence="3"/>
<dbReference type="SUPFAM" id="SSF52096">
    <property type="entry name" value="ClpP/crotonase"/>
    <property type="match status" value="1"/>
</dbReference>
<dbReference type="Gene3D" id="3.90.226.10">
    <property type="entry name" value="2-enoyl-CoA Hydratase, Chain A, domain 1"/>
    <property type="match status" value="1"/>
</dbReference>
<evidence type="ECO:0000256" key="1">
    <source>
        <dbReference type="ARBA" id="ARBA00023098"/>
    </source>
</evidence>
<dbReference type="GO" id="GO:0004300">
    <property type="term" value="F:enoyl-CoA hydratase activity"/>
    <property type="evidence" value="ECO:0007669"/>
    <property type="project" value="UniProtKB-EC"/>
</dbReference>
<reference evidence="3 4" key="2">
    <citation type="journal article" date="2016" name="Science">
        <title>A bacterium that degrades and assimilates poly(ethylene terephthalate).</title>
        <authorList>
            <person name="Yoshida S."/>
            <person name="Hiraga K."/>
            <person name="Takehana T."/>
            <person name="Taniguchi I."/>
            <person name="Yamaji H."/>
            <person name="Maeda Y."/>
            <person name="Toyohara K."/>
            <person name="Miyamoto K."/>
            <person name="Kimura Y."/>
            <person name="Oda K."/>
        </authorList>
    </citation>
    <scope>NUCLEOTIDE SEQUENCE [LARGE SCALE GENOMIC DNA]</scope>
    <source>
        <strain evidence="4">NBRC 110686 / TISTR 2288 / 201-F6</strain>
    </source>
</reference>
<dbReference type="CDD" id="cd06558">
    <property type="entry name" value="crotonase-like"/>
    <property type="match status" value="1"/>
</dbReference>
<dbReference type="InterPro" id="IPR029045">
    <property type="entry name" value="ClpP/crotonase-like_dom_sf"/>
</dbReference>
<organism evidence="3 4">
    <name type="scientific">Piscinibacter sakaiensis</name>
    <name type="common">Ideonella sakaiensis</name>
    <dbReference type="NCBI Taxonomy" id="1547922"/>
    <lineage>
        <taxon>Bacteria</taxon>
        <taxon>Pseudomonadati</taxon>
        <taxon>Pseudomonadota</taxon>
        <taxon>Betaproteobacteria</taxon>
        <taxon>Burkholderiales</taxon>
        <taxon>Sphaerotilaceae</taxon>
        <taxon>Piscinibacter</taxon>
    </lineage>
</organism>
<evidence type="ECO:0000313" key="4">
    <source>
        <dbReference type="Proteomes" id="UP000037660"/>
    </source>
</evidence>
<sequence>MNPMQEHAEVLRYTSQDGVATITIHRPERLNAIDAAVERALAAAWRHFNARDEDRVAVLTGAGDRAFSAGRDKAATEPPDYRRFTPGVVIEVDKPVIAAVAGWCVGGALVLVQMCDLCVAAENARFVYPEAKMGFAGGLIGSLPGRIPHKIAMELMLLGEEVSAQRAYEVGFVNRLVPVGRQVEEAQAMARRMAAHAPLVMTMLKRFANDVLPKGPVERSALALRETEAVFGSADFAEGLASLREQRTPRFEGR</sequence>
<dbReference type="EMBL" id="BBYR01000065">
    <property type="protein sequence ID" value="GAP38005.1"/>
    <property type="molecule type" value="Genomic_DNA"/>
</dbReference>
<accession>A0A0K8P709</accession>
<dbReference type="Proteomes" id="UP000037660">
    <property type="component" value="Unassembled WGS sequence"/>
</dbReference>
<keyword evidence="1" id="KW-0443">Lipid metabolism</keyword>
<gene>
    <name evidence="3" type="ORF">ISF6_4199</name>
</gene>
<keyword evidence="2 3" id="KW-0456">Lyase</keyword>
<comment type="caution">
    <text evidence="3">The sequence shown here is derived from an EMBL/GenBank/DDBJ whole genome shotgun (WGS) entry which is preliminary data.</text>
</comment>
<dbReference type="AlphaFoldDB" id="A0A0K8P709"/>
<dbReference type="PANTHER" id="PTHR11941">
    <property type="entry name" value="ENOYL-COA HYDRATASE-RELATED"/>
    <property type="match status" value="1"/>
</dbReference>
<dbReference type="STRING" id="1547922.ISF6_4199"/>
<proteinExistence type="predicted"/>
<name>A0A0K8P709_PISS1</name>
<dbReference type="Pfam" id="PF00378">
    <property type="entry name" value="ECH_1"/>
    <property type="match status" value="1"/>
</dbReference>
<evidence type="ECO:0000256" key="2">
    <source>
        <dbReference type="ARBA" id="ARBA00023239"/>
    </source>
</evidence>
<dbReference type="PANTHER" id="PTHR11941:SF169">
    <property type="entry name" value="(7AS)-7A-METHYL-1,5-DIOXO-2,3,5,6,7,7A-HEXAHYDRO-1H-INDENE-CARBOXYL-COA HYDROLASE"/>
    <property type="match status" value="1"/>
</dbReference>
<reference evidence="4" key="1">
    <citation type="submission" date="2015-07" db="EMBL/GenBank/DDBJ databases">
        <title>Discovery of a poly(ethylene terephthalate assimilation.</title>
        <authorList>
            <person name="Yoshida S."/>
            <person name="Hiraga K."/>
            <person name="Takehana T."/>
            <person name="Taniguchi I."/>
            <person name="Yamaji H."/>
            <person name="Maeda Y."/>
            <person name="Toyohara K."/>
            <person name="Miyamoto K."/>
            <person name="Kimura Y."/>
            <person name="Oda K."/>
        </authorList>
    </citation>
    <scope>NUCLEOTIDE SEQUENCE [LARGE SCALE GENOMIC DNA]</scope>
    <source>
        <strain evidence="4">NBRC 110686 / TISTR 2288 / 201-F6</strain>
    </source>
</reference>
<dbReference type="RefSeq" id="WP_231638217.1">
    <property type="nucleotide sequence ID" value="NZ_BBYR01000065.1"/>
</dbReference>
<dbReference type="GO" id="GO:0006635">
    <property type="term" value="P:fatty acid beta-oxidation"/>
    <property type="evidence" value="ECO:0007669"/>
    <property type="project" value="TreeGrafter"/>
</dbReference>
<keyword evidence="4" id="KW-1185">Reference proteome</keyword>